<feature type="region of interest" description="Disordered" evidence="1">
    <location>
        <begin position="49"/>
        <end position="68"/>
    </location>
</feature>
<dbReference type="OrthoDB" id="1713961at2759"/>
<gene>
    <name evidence="2" type="ORF">HPP92_026792</name>
</gene>
<evidence type="ECO:0000256" key="1">
    <source>
        <dbReference type="SAM" id="MobiDB-lite"/>
    </source>
</evidence>
<dbReference type="Proteomes" id="UP000636800">
    <property type="component" value="Unassembled WGS sequence"/>
</dbReference>
<feature type="region of interest" description="Disordered" evidence="1">
    <location>
        <begin position="84"/>
        <end position="114"/>
    </location>
</feature>
<comment type="caution">
    <text evidence="2">The sequence shown here is derived from an EMBL/GenBank/DDBJ whole genome shotgun (WGS) entry which is preliminary data.</text>
</comment>
<feature type="compositionally biased region" description="Low complexity" evidence="1">
    <location>
        <begin position="97"/>
        <end position="114"/>
    </location>
</feature>
<evidence type="ECO:0000313" key="2">
    <source>
        <dbReference type="EMBL" id="KAG0450694.1"/>
    </source>
</evidence>
<name>A0A835PCU8_VANPL</name>
<organism evidence="2 3">
    <name type="scientific">Vanilla planifolia</name>
    <name type="common">Vanilla</name>
    <dbReference type="NCBI Taxonomy" id="51239"/>
    <lineage>
        <taxon>Eukaryota</taxon>
        <taxon>Viridiplantae</taxon>
        <taxon>Streptophyta</taxon>
        <taxon>Embryophyta</taxon>
        <taxon>Tracheophyta</taxon>
        <taxon>Spermatophyta</taxon>
        <taxon>Magnoliopsida</taxon>
        <taxon>Liliopsida</taxon>
        <taxon>Asparagales</taxon>
        <taxon>Orchidaceae</taxon>
        <taxon>Vanilloideae</taxon>
        <taxon>Vanilleae</taxon>
        <taxon>Vanilla</taxon>
    </lineage>
</organism>
<accession>A0A835PCU8</accession>
<feature type="region of interest" description="Disordered" evidence="1">
    <location>
        <begin position="1"/>
        <end position="43"/>
    </location>
</feature>
<keyword evidence="3" id="KW-1185">Reference proteome</keyword>
<protein>
    <submittedName>
        <fullName evidence="2">Uncharacterized protein</fullName>
    </submittedName>
</protein>
<dbReference type="EMBL" id="JADCNL010000090">
    <property type="protein sequence ID" value="KAG0450694.1"/>
    <property type="molecule type" value="Genomic_DNA"/>
</dbReference>
<reference evidence="2 3" key="1">
    <citation type="journal article" date="2020" name="Nat. Food">
        <title>A phased Vanilla planifolia genome enables genetic improvement of flavour and production.</title>
        <authorList>
            <person name="Hasing T."/>
            <person name="Tang H."/>
            <person name="Brym M."/>
            <person name="Khazi F."/>
            <person name="Huang T."/>
            <person name="Chambers A.H."/>
        </authorList>
    </citation>
    <scope>NUCLEOTIDE SEQUENCE [LARGE SCALE GENOMIC DNA]</scope>
    <source>
        <tissue evidence="2">Leaf</tissue>
    </source>
</reference>
<feature type="compositionally biased region" description="Basic and acidic residues" evidence="1">
    <location>
        <begin position="1"/>
        <end position="36"/>
    </location>
</feature>
<proteinExistence type="predicted"/>
<evidence type="ECO:0000313" key="3">
    <source>
        <dbReference type="Proteomes" id="UP000636800"/>
    </source>
</evidence>
<sequence length="114" mass="12722">MPKEWRQPENSRQKHRDPNKQRCDASKTQDTPDRPARRTSFQQHFPMAAQAMQAPHRSAVPPRSSPLSRIPSVTIFATSVAPSHCGESRRSRSCRPGLGLFFGGKQKQKSGLGS</sequence>
<dbReference type="AlphaFoldDB" id="A0A835PCU8"/>